<keyword evidence="13" id="KW-0175">Coiled coil</keyword>
<proteinExistence type="predicted"/>
<dbReference type="SUPFAM" id="SSF57667">
    <property type="entry name" value="beta-beta-alpha zinc fingers"/>
    <property type="match status" value="1"/>
</dbReference>
<evidence type="ECO:0000259" key="15">
    <source>
        <dbReference type="Pfam" id="PF21137"/>
    </source>
</evidence>
<dbReference type="CDD" id="cd02440">
    <property type="entry name" value="AdoMet_MTases"/>
    <property type="match status" value="1"/>
</dbReference>
<dbReference type="GO" id="GO:0005634">
    <property type="term" value="C:nucleus"/>
    <property type="evidence" value="ECO:0007669"/>
    <property type="project" value="TreeGrafter"/>
</dbReference>
<feature type="domain" description="Protein arginine N-methyltransferase" evidence="16">
    <location>
        <begin position="330"/>
        <end position="482"/>
    </location>
</feature>
<dbReference type="GO" id="GO:0042054">
    <property type="term" value="F:histone methyltransferase activity"/>
    <property type="evidence" value="ECO:0007669"/>
    <property type="project" value="TreeGrafter"/>
</dbReference>
<protein>
    <recommendedName>
        <fullName evidence="2">type I protein arginine methyltransferase</fullName>
        <ecNumber evidence="2">2.1.1.319</ecNumber>
    </recommendedName>
</protein>
<feature type="domain" description="Methyltransferase" evidence="14">
    <location>
        <begin position="221"/>
        <end position="329"/>
    </location>
</feature>
<dbReference type="GO" id="GO:0032259">
    <property type="term" value="P:methylation"/>
    <property type="evidence" value="ECO:0007669"/>
    <property type="project" value="UniProtKB-KW"/>
</dbReference>
<dbReference type="Gene3D" id="2.70.160.11">
    <property type="entry name" value="Hnrnp arginine n-methyltransferase1"/>
    <property type="match status" value="1"/>
</dbReference>
<keyword evidence="8" id="KW-0863">Zinc-finger</keyword>
<gene>
    <name evidence="17" type="ORF">NEZAVI_LOCUS4003</name>
</gene>
<keyword evidence="6 12" id="KW-0949">S-adenosyl-L-methionine</keyword>
<name>A0A9P0EBB3_NEZVI</name>
<evidence type="ECO:0000256" key="12">
    <source>
        <dbReference type="PROSITE-ProRule" id="PRU01015"/>
    </source>
</evidence>
<evidence type="ECO:0000256" key="1">
    <source>
        <dbReference type="ARBA" id="ARBA00004514"/>
    </source>
</evidence>
<accession>A0A9P0EBB3</accession>
<dbReference type="InterPro" id="IPR025714">
    <property type="entry name" value="Methyltranfer_dom"/>
</dbReference>
<dbReference type="PROSITE" id="PS51678">
    <property type="entry name" value="SAM_MT_PRMT"/>
    <property type="match status" value="1"/>
</dbReference>
<dbReference type="InterPro" id="IPR049482">
    <property type="entry name" value="ANM3-like_C2H2_Zf"/>
</dbReference>
<evidence type="ECO:0000256" key="6">
    <source>
        <dbReference type="ARBA" id="ARBA00022691"/>
    </source>
</evidence>
<dbReference type="InterPro" id="IPR055135">
    <property type="entry name" value="PRMT_dom"/>
</dbReference>
<organism evidence="17 18">
    <name type="scientific">Nezara viridula</name>
    <name type="common">Southern green stink bug</name>
    <name type="synonym">Cimex viridulus</name>
    <dbReference type="NCBI Taxonomy" id="85310"/>
    <lineage>
        <taxon>Eukaryota</taxon>
        <taxon>Metazoa</taxon>
        <taxon>Ecdysozoa</taxon>
        <taxon>Arthropoda</taxon>
        <taxon>Hexapoda</taxon>
        <taxon>Insecta</taxon>
        <taxon>Pterygota</taxon>
        <taxon>Neoptera</taxon>
        <taxon>Paraneoptera</taxon>
        <taxon>Hemiptera</taxon>
        <taxon>Heteroptera</taxon>
        <taxon>Panheteroptera</taxon>
        <taxon>Pentatomomorpha</taxon>
        <taxon>Pentatomoidea</taxon>
        <taxon>Pentatomidae</taxon>
        <taxon>Pentatominae</taxon>
        <taxon>Nezara</taxon>
    </lineage>
</organism>
<dbReference type="Pfam" id="PF13847">
    <property type="entry name" value="Methyltransf_31"/>
    <property type="match status" value="1"/>
</dbReference>
<sequence length="495" mass="56299">MSDNEGTDSSDIESGSDNEMEEAISVNCLFCPTVSFSVGESADHCLFDHGFDIRNFIRKRVSSHYDFIKLINYLRQKKPTTKELEAADDIKPWISDDYLLPVFPDDPWLWTDNGLVVDDDEDMEPKYVNAENGVVTLSKEHFDELQEKNQKLEHLLREQEKKMDALRNLLQEEPEIKHRKIVHHVDSYFESYSGFDIHREMLGDIARMEAYQRAINSNFFKEKVVLDVGCGTGILSMMAAKAGASKVVGVDNSDIFNTAVEIVRDNGFESKITLIKGAIENIILEDKFDIIISEWMGYFLLFERMLESIIIARDRFLKKDGLLLPSSCSLWLAGCSDSVVYSERTNSYFMGFKMEPLRRARFSEPAIEIVPEDKIVTKPVVVHRIALSDRETVNTANCCSFCSDFSCEVVKDCELTSICGWFDCSFEPIPEKLSTSPFSIPTHWAQTNFYLKRPLKVEAGNTLVGKIRVAPKGNRGLQVTIELPSVNETMTYALQ</sequence>
<dbReference type="InterPro" id="IPR029063">
    <property type="entry name" value="SAM-dependent_MTases_sf"/>
</dbReference>
<evidence type="ECO:0000256" key="4">
    <source>
        <dbReference type="ARBA" id="ARBA00022603"/>
    </source>
</evidence>
<dbReference type="PANTHER" id="PTHR11006">
    <property type="entry name" value="PROTEIN ARGININE N-METHYLTRANSFERASE"/>
    <property type="match status" value="1"/>
</dbReference>
<evidence type="ECO:0000256" key="9">
    <source>
        <dbReference type="ARBA" id="ARBA00022833"/>
    </source>
</evidence>
<dbReference type="EC" id="2.1.1.319" evidence="2"/>
<dbReference type="AlphaFoldDB" id="A0A9P0EBB3"/>
<evidence type="ECO:0000259" key="16">
    <source>
        <dbReference type="Pfam" id="PF22528"/>
    </source>
</evidence>
<evidence type="ECO:0000256" key="5">
    <source>
        <dbReference type="ARBA" id="ARBA00022679"/>
    </source>
</evidence>
<dbReference type="Proteomes" id="UP001152798">
    <property type="component" value="Chromosome 2"/>
</dbReference>
<evidence type="ECO:0000256" key="2">
    <source>
        <dbReference type="ARBA" id="ARBA00011925"/>
    </source>
</evidence>
<dbReference type="Pfam" id="PF21137">
    <property type="entry name" value="ANM3_C2H2_Zf"/>
    <property type="match status" value="1"/>
</dbReference>
<dbReference type="EMBL" id="OV725078">
    <property type="protein sequence ID" value="CAH1393308.1"/>
    <property type="molecule type" value="Genomic_DNA"/>
</dbReference>
<dbReference type="InterPro" id="IPR036236">
    <property type="entry name" value="Znf_C2H2_sf"/>
</dbReference>
<dbReference type="GO" id="GO:0035242">
    <property type="term" value="F:protein-arginine omega-N asymmetric methyltransferase activity"/>
    <property type="evidence" value="ECO:0007669"/>
    <property type="project" value="UniProtKB-EC"/>
</dbReference>
<keyword evidence="9" id="KW-0862">Zinc</keyword>
<evidence type="ECO:0000256" key="11">
    <source>
        <dbReference type="ARBA" id="ARBA00049303"/>
    </source>
</evidence>
<evidence type="ECO:0000313" key="18">
    <source>
        <dbReference type="Proteomes" id="UP001152798"/>
    </source>
</evidence>
<comment type="catalytic activity">
    <reaction evidence="11">
        <text>L-arginyl-[protein] + S-adenosyl-L-methionine = N(omega)-methyl-L-arginyl-[protein] + S-adenosyl-L-homocysteine + H(+)</text>
        <dbReference type="Rhea" id="RHEA:48100"/>
        <dbReference type="Rhea" id="RHEA-COMP:10532"/>
        <dbReference type="Rhea" id="RHEA-COMP:11990"/>
        <dbReference type="ChEBI" id="CHEBI:15378"/>
        <dbReference type="ChEBI" id="CHEBI:29965"/>
        <dbReference type="ChEBI" id="CHEBI:57856"/>
        <dbReference type="ChEBI" id="CHEBI:59789"/>
        <dbReference type="ChEBI" id="CHEBI:65280"/>
    </reaction>
    <physiologicalReaction direction="left-to-right" evidence="11">
        <dbReference type="Rhea" id="RHEA:48101"/>
    </physiologicalReaction>
</comment>
<evidence type="ECO:0000256" key="10">
    <source>
        <dbReference type="ARBA" id="ARBA00047384"/>
    </source>
</evidence>
<keyword evidence="7" id="KW-0479">Metal-binding</keyword>
<feature type="coiled-coil region" evidence="13">
    <location>
        <begin position="138"/>
        <end position="172"/>
    </location>
</feature>
<comment type="subcellular location">
    <subcellularLocation>
        <location evidence="1">Cytoplasm</location>
        <location evidence="1">Cytosol</location>
    </subcellularLocation>
</comment>
<evidence type="ECO:0000256" key="3">
    <source>
        <dbReference type="ARBA" id="ARBA00022490"/>
    </source>
</evidence>
<dbReference type="Pfam" id="PF22528">
    <property type="entry name" value="PRMT_C"/>
    <property type="match status" value="1"/>
</dbReference>
<dbReference type="PANTHER" id="PTHR11006:SF53">
    <property type="entry name" value="PROTEIN ARGININE N-METHYLTRANSFERASE 3"/>
    <property type="match status" value="1"/>
</dbReference>
<evidence type="ECO:0000256" key="13">
    <source>
        <dbReference type="SAM" id="Coils"/>
    </source>
</evidence>
<comment type="catalytic activity">
    <reaction evidence="10">
        <text>L-arginyl-[protein] + 2 S-adenosyl-L-methionine = N(omega),N(omega)-dimethyl-L-arginyl-[protein] + 2 S-adenosyl-L-homocysteine + 2 H(+)</text>
        <dbReference type="Rhea" id="RHEA:48096"/>
        <dbReference type="Rhea" id="RHEA-COMP:10532"/>
        <dbReference type="Rhea" id="RHEA-COMP:11991"/>
        <dbReference type="ChEBI" id="CHEBI:15378"/>
        <dbReference type="ChEBI" id="CHEBI:29965"/>
        <dbReference type="ChEBI" id="CHEBI:57856"/>
        <dbReference type="ChEBI" id="CHEBI:59789"/>
        <dbReference type="ChEBI" id="CHEBI:61897"/>
        <dbReference type="EC" id="2.1.1.319"/>
    </reaction>
    <physiologicalReaction direction="left-to-right" evidence="10">
        <dbReference type="Rhea" id="RHEA:48097"/>
    </physiologicalReaction>
</comment>
<keyword evidence="18" id="KW-1185">Reference proteome</keyword>
<dbReference type="FunFam" id="3.40.50.150:FF:000003">
    <property type="entry name" value="Blast:Protein arginine N-methyltransferase 1"/>
    <property type="match status" value="1"/>
</dbReference>
<evidence type="ECO:0000256" key="8">
    <source>
        <dbReference type="ARBA" id="ARBA00022771"/>
    </source>
</evidence>
<dbReference type="OrthoDB" id="7848332at2759"/>
<evidence type="ECO:0000259" key="14">
    <source>
        <dbReference type="Pfam" id="PF13847"/>
    </source>
</evidence>
<reference evidence="17" key="1">
    <citation type="submission" date="2022-01" db="EMBL/GenBank/DDBJ databases">
        <authorList>
            <person name="King R."/>
        </authorList>
    </citation>
    <scope>NUCLEOTIDE SEQUENCE</scope>
</reference>
<keyword evidence="4 12" id="KW-0489">Methyltransferase</keyword>
<evidence type="ECO:0000256" key="7">
    <source>
        <dbReference type="ARBA" id="ARBA00022723"/>
    </source>
</evidence>
<evidence type="ECO:0000313" key="17">
    <source>
        <dbReference type="EMBL" id="CAH1393308.1"/>
    </source>
</evidence>
<dbReference type="InterPro" id="IPR025799">
    <property type="entry name" value="Arg_MeTrfase"/>
</dbReference>
<dbReference type="Gene3D" id="3.40.50.150">
    <property type="entry name" value="Vaccinia Virus protein VP39"/>
    <property type="match status" value="1"/>
</dbReference>
<dbReference type="GO" id="GO:0008270">
    <property type="term" value="F:zinc ion binding"/>
    <property type="evidence" value="ECO:0007669"/>
    <property type="project" value="UniProtKB-KW"/>
</dbReference>
<dbReference type="GO" id="GO:0005829">
    <property type="term" value="C:cytosol"/>
    <property type="evidence" value="ECO:0007669"/>
    <property type="project" value="UniProtKB-SubCell"/>
</dbReference>
<keyword evidence="3" id="KW-0963">Cytoplasm</keyword>
<feature type="domain" description="Protein arginine N-methyltransferase 3-like C2H2 zinc finger" evidence="15">
    <location>
        <begin position="64"/>
        <end position="101"/>
    </location>
</feature>
<dbReference type="SUPFAM" id="SSF53335">
    <property type="entry name" value="S-adenosyl-L-methionine-dependent methyltransferases"/>
    <property type="match status" value="1"/>
</dbReference>
<keyword evidence="5 12" id="KW-0808">Transferase</keyword>